<dbReference type="STRING" id="39966.A0A369K644"/>
<feature type="domain" description="Protein kinase" evidence="2">
    <location>
        <begin position="192"/>
        <end position="490"/>
    </location>
</feature>
<dbReference type="SMART" id="SM00220">
    <property type="entry name" value="S_TKc"/>
    <property type="match status" value="1"/>
</dbReference>
<evidence type="ECO:0000313" key="4">
    <source>
        <dbReference type="Proteomes" id="UP000076154"/>
    </source>
</evidence>
<name>A0A369K644_HYPMA</name>
<dbReference type="InterPro" id="IPR008271">
    <property type="entry name" value="Ser/Thr_kinase_AS"/>
</dbReference>
<dbReference type="OrthoDB" id="346907at2759"/>
<sequence length="499" mass="54589">MASLPHDHYLAVFVSHLQSLGSADHSPRRKTSSGSSTLASRACTLKVASEPLGGALPYGVGIQSFTQPRKNSPSATCKTPYISPGHPGPHRSPPYSLPMLANDNPTCHWDSIHDTFARVKHGVSRAHLETWTTKMTRKAKVVRIVRALGSFRRGPGVRTGEKGSAASGEEDMRGQEKQRDWEVRDLTNDVVISLPYAVAHGGFSDIHRGVLSGAAVAAVNKGTELCPDIQVAVKLLRVFTRQEVDPARLRKRLNREVDVWKRLDHANIAKFYGVSFQFSGRPSLVMRWYDNGTAPSYLESQTADCRFGLVKDVARGLAYLHTLEPPIVHGDLKGNNVLVDDEGHGLLSDFGLSKVLALAGPTGNTTTTLAGSVRWQAPEMLFDDEDEEEEAEKIPGAFGGCSSRPSSMLSLASDVWSFGCTAYELLTGRLPYEHHLYDWRVIQDIMRGVSPVRPDDTILHQSKGLLVLLNRCWTVEPSKRPMMVEVEVELGGLALGIGG</sequence>
<comment type="caution">
    <text evidence="3">The sequence shown here is derived from an EMBL/GenBank/DDBJ whole genome shotgun (WGS) entry which is preliminary data.</text>
</comment>
<dbReference type="Proteomes" id="UP000076154">
    <property type="component" value="Unassembled WGS sequence"/>
</dbReference>
<dbReference type="InParanoid" id="A0A369K644"/>
<dbReference type="GO" id="GO:0004674">
    <property type="term" value="F:protein serine/threonine kinase activity"/>
    <property type="evidence" value="ECO:0007669"/>
    <property type="project" value="TreeGrafter"/>
</dbReference>
<dbReference type="EMBL" id="LUEZ02000040">
    <property type="protein sequence ID" value="RDB26366.1"/>
    <property type="molecule type" value="Genomic_DNA"/>
</dbReference>
<protein>
    <submittedName>
        <fullName evidence="3">Serine/threonine-protein kinase STY8</fullName>
    </submittedName>
</protein>
<feature type="region of interest" description="Disordered" evidence="1">
    <location>
        <begin position="153"/>
        <end position="178"/>
    </location>
</feature>
<keyword evidence="3" id="KW-0808">Transferase</keyword>
<proteinExistence type="predicted"/>
<dbReference type="AlphaFoldDB" id="A0A369K644"/>
<organism evidence="3 4">
    <name type="scientific">Hypsizygus marmoreus</name>
    <name type="common">White beech mushroom</name>
    <name type="synonym">Agaricus marmoreus</name>
    <dbReference type="NCBI Taxonomy" id="39966"/>
    <lineage>
        <taxon>Eukaryota</taxon>
        <taxon>Fungi</taxon>
        <taxon>Dikarya</taxon>
        <taxon>Basidiomycota</taxon>
        <taxon>Agaricomycotina</taxon>
        <taxon>Agaricomycetes</taxon>
        <taxon>Agaricomycetidae</taxon>
        <taxon>Agaricales</taxon>
        <taxon>Tricholomatineae</taxon>
        <taxon>Lyophyllaceae</taxon>
        <taxon>Hypsizygus</taxon>
    </lineage>
</organism>
<accession>A0A369K644</accession>
<dbReference type="PROSITE" id="PS00108">
    <property type="entry name" value="PROTEIN_KINASE_ST"/>
    <property type="match status" value="1"/>
</dbReference>
<dbReference type="InterPro" id="IPR011009">
    <property type="entry name" value="Kinase-like_dom_sf"/>
</dbReference>
<dbReference type="GO" id="GO:0005524">
    <property type="term" value="F:ATP binding"/>
    <property type="evidence" value="ECO:0007669"/>
    <property type="project" value="InterPro"/>
</dbReference>
<evidence type="ECO:0000259" key="2">
    <source>
        <dbReference type="PROSITE" id="PS50011"/>
    </source>
</evidence>
<dbReference type="SUPFAM" id="SSF56112">
    <property type="entry name" value="Protein kinase-like (PK-like)"/>
    <property type="match status" value="1"/>
</dbReference>
<dbReference type="PROSITE" id="PS50011">
    <property type="entry name" value="PROTEIN_KINASE_DOM"/>
    <property type="match status" value="1"/>
</dbReference>
<dbReference type="PANTHER" id="PTHR44329">
    <property type="entry name" value="SERINE/THREONINE-PROTEIN KINASE TNNI3K-RELATED"/>
    <property type="match status" value="1"/>
</dbReference>
<evidence type="ECO:0000256" key="1">
    <source>
        <dbReference type="SAM" id="MobiDB-lite"/>
    </source>
</evidence>
<keyword evidence="4" id="KW-1185">Reference proteome</keyword>
<dbReference type="Pfam" id="PF07714">
    <property type="entry name" value="PK_Tyr_Ser-Thr"/>
    <property type="match status" value="1"/>
</dbReference>
<dbReference type="InterPro" id="IPR051681">
    <property type="entry name" value="Ser/Thr_Kinases-Pseudokinases"/>
</dbReference>
<dbReference type="InterPro" id="IPR000719">
    <property type="entry name" value="Prot_kinase_dom"/>
</dbReference>
<dbReference type="InterPro" id="IPR001245">
    <property type="entry name" value="Ser-Thr/Tyr_kinase_cat_dom"/>
</dbReference>
<keyword evidence="3" id="KW-0418">Kinase</keyword>
<dbReference type="Gene3D" id="1.10.510.10">
    <property type="entry name" value="Transferase(Phosphotransferase) domain 1"/>
    <property type="match status" value="1"/>
</dbReference>
<gene>
    <name evidence="3" type="primary">STY8_6</name>
    <name evidence="3" type="ORF">Hypma_006326</name>
</gene>
<reference evidence="3" key="1">
    <citation type="submission" date="2018-04" db="EMBL/GenBank/DDBJ databases">
        <title>Whole genome sequencing of Hypsizygus marmoreus.</title>
        <authorList>
            <person name="Choi I.-G."/>
            <person name="Min B."/>
            <person name="Kim J.-G."/>
            <person name="Kim S."/>
            <person name="Oh Y.-L."/>
            <person name="Kong W.-S."/>
            <person name="Park H."/>
            <person name="Jeong J."/>
            <person name="Song E.-S."/>
        </authorList>
    </citation>
    <scope>NUCLEOTIDE SEQUENCE [LARGE SCALE GENOMIC DNA]</scope>
    <source>
        <strain evidence="3">51987-8</strain>
    </source>
</reference>
<evidence type="ECO:0000313" key="3">
    <source>
        <dbReference type="EMBL" id="RDB26366.1"/>
    </source>
</evidence>